<dbReference type="Proteomes" id="UP000245577">
    <property type="component" value="Unassembled WGS sequence"/>
</dbReference>
<dbReference type="RefSeq" id="WP_116669911.1">
    <property type="nucleotide sequence ID" value="NZ_CALIUN010000004.1"/>
</dbReference>
<name>A0A2U1S889_9EURY</name>
<sequence length="85" mass="9774">MESVLKDILRKNEFFEEVEENIFVPKYLGLIVNGVVVYDVNWLVVTPKEVLFMNQGIKEHPIVSIILDNLNSLLIISEDGIKEVM</sequence>
<proteinExistence type="predicted"/>
<accession>A0A2U1S889</accession>
<gene>
    <name evidence="1" type="ORF">MBBWO_11370</name>
</gene>
<dbReference type="AlphaFoldDB" id="A0A2U1S889"/>
<comment type="caution">
    <text evidence="1">The sequence shown here is derived from an EMBL/GenBank/DDBJ whole genome shotgun (WGS) entry which is preliminary data.</text>
</comment>
<dbReference type="EMBL" id="MZGU01000004">
    <property type="protein sequence ID" value="PWB86282.1"/>
    <property type="molecule type" value="Genomic_DNA"/>
</dbReference>
<evidence type="ECO:0000313" key="2">
    <source>
        <dbReference type="Proteomes" id="UP000245577"/>
    </source>
</evidence>
<keyword evidence="2" id="KW-1185">Reference proteome</keyword>
<dbReference type="OrthoDB" id="75870at2157"/>
<evidence type="ECO:0000313" key="1">
    <source>
        <dbReference type="EMBL" id="PWB86282.1"/>
    </source>
</evidence>
<organism evidence="1 2">
    <name type="scientific">Methanobrevibacter woesei</name>
    <dbReference type="NCBI Taxonomy" id="190976"/>
    <lineage>
        <taxon>Archaea</taxon>
        <taxon>Methanobacteriati</taxon>
        <taxon>Methanobacteriota</taxon>
        <taxon>Methanomada group</taxon>
        <taxon>Methanobacteria</taxon>
        <taxon>Methanobacteriales</taxon>
        <taxon>Methanobacteriaceae</taxon>
        <taxon>Methanobrevibacter</taxon>
    </lineage>
</organism>
<reference evidence="1 2" key="1">
    <citation type="submission" date="2017-03" db="EMBL/GenBank/DDBJ databases">
        <title>Genome sequence of Methanobrevibacter wosei.</title>
        <authorList>
            <person name="Poehlein A."/>
            <person name="Seedorf H."/>
            <person name="Daniel R."/>
        </authorList>
    </citation>
    <scope>NUCLEOTIDE SEQUENCE [LARGE SCALE GENOMIC DNA]</scope>
    <source>
        <strain evidence="1 2">DSM 11979</strain>
    </source>
</reference>
<protein>
    <submittedName>
        <fullName evidence="1">Uncharacterized protein</fullName>
    </submittedName>
</protein>